<keyword evidence="2" id="KW-1185">Reference proteome</keyword>
<dbReference type="EMBL" id="JAUKUD010000004">
    <property type="protein sequence ID" value="KAK0745445.1"/>
    <property type="molecule type" value="Genomic_DNA"/>
</dbReference>
<evidence type="ECO:0000313" key="2">
    <source>
        <dbReference type="Proteomes" id="UP001172155"/>
    </source>
</evidence>
<evidence type="ECO:0000313" key="1">
    <source>
        <dbReference type="EMBL" id="KAK0745445.1"/>
    </source>
</evidence>
<sequence>MCPPLRKAATCQPAPSPTATFLPLPPASHMALSGPPPWPLKLEVFGKRQEESTTDGLPVAYRYYEASGKRVVRNPADDIPAFLRRELSVGALADMLRYLWFAGAERPATPLHFHVAMGREIAVVDRMDLHLLWSNRGRLFVKPIPRFLLDLSRLR</sequence>
<reference evidence="1" key="1">
    <citation type="submission" date="2023-06" db="EMBL/GenBank/DDBJ databases">
        <title>Genome-scale phylogeny and comparative genomics of the fungal order Sordariales.</title>
        <authorList>
            <consortium name="Lawrence Berkeley National Laboratory"/>
            <person name="Hensen N."/>
            <person name="Bonometti L."/>
            <person name="Westerberg I."/>
            <person name="Brannstrom I.O."/>
            <person name="Guillou S."/>
            <person name="Cros-Aarteil S."/>
            <person name="Calhoun S."/>
            <person name="Haridas S."/>
            <person name="Kuo A."/>
            <person name="Mondo S."/>
            <person name="Pangilinan J."/>
            <person name="Riley R."/>
            <person name="LaButti K."/>
            <person name="Andreopoulos B."/>
            <person name="Lipzen A."/>
            <person name="Chen C."/>
            <person name="Yanf M."/>
            <person name="Daum C."/>
            <person name="Ng V."/>
            <person name="Clum A."/>
            <person name="Steindorff A."/>
            <person name="Ohm R."/>
            <person name="Martin F."/>
            <person name="Silar P."/>
            <person name="Natvig D."/>
            <person name="Lalanne C."/>
            <person name="Gautier V."/>
            <person name="Ament-velasquez S.L."/>
            <person name="Kruys A."/>
            <person name="Hutchinson M.I."/>
            <person name="Powell A.J."/>
            <person name="Barry K."/>
            <person name="Miller A.N."/>
            <person name="Grigoriev I.V."/>
            <person name="Debuchy R."/>
            <person name="Gladieux P."/>
            <person name="Thoren M.H."/>
            <person name="Johannesson H."/>
        </authorList>
    </citation>
    <scope>NUCLEOTIDE SEQUENCE</scope>
    <source>
        <strain evidence="1">SMH3187-1</strain>
    </source>
</reference>
<gene>
    <name evidence="1" type="ORF">B0T18DRAFT_132014</name>
</gene>
<organism evidence="1 2">
    <name type="scientific">Schizothecium vesticola</name>
    <dbReference type="NCBI Taxonomy" id="314040"/>
    <lineage>
        <taxon>Eukaryota</taxon>
        <taxon>Fungi</taxon>
        <taxon>Dikarya</taxon>
        <taxon>Ascomycota</taxon>
        <taxon>Pezizomycotina</taxon>
        <taxon>Sordariomycetes</taxon>
        <taxon>Sordariomycetidae</taxon>
        <taxon>Sordariales</taxon>
        <taxon>Schizotheciaceae</taxon>
        <taxon>Schizothecium</taxon>
    </lineage>
</organism>
<dbReference type="Pfam" id="PF20246">
    <property type="entry name" value="DUF6601"/>
    <property type="match status" value="1"/>
</dbReference>
<accession>A0AA40EU31</accession>
<dbReference type="InterPro" id="IPR046536">
    <property type="entry name" value="DUF6601"/>
</dbReference>
<comment type="caution">
    <text evidence="1">The sequence shown here is derived from an EMBL/GenBank/DDBJ whole genome shotgun (WGS) entry which is preliminary data.</text>
</comment>
<dbReference type="Proteomes" id="UP001172155">
    <property type="component" value="Unassembled WGS sequence"/>
</dbReference>
<protein>
    <submittedName>
        <fullName evidence="1">Uncharacterized protein</fullName>
    </submittedName>
</protein>
<proteinExistence type="predicted"/>
<name>A0AA40EU31_9PEZI</name>
<dbReference type="PANTHER" id="PTHR34414:SF1">
    <property type="entry name" value="SUBTILISIN-LIKE SERINE PROTEASE"/>
    <property type="match status" value="1"/>
</dbReference>
<dbReference type="AlphaFoldDB" id="A0AA40EU31"/>
<dbReference type="PANTHER" id="PTHR34414">
    <property type="entry name" value="HET DOMAIN-CONTAINING PROTEIN-RELATED"/>
    <property type="match status" value="1"/>
</dbReference>